<comment type="similarity">
    <text evidence="1">Belongs to the VPS13 family.</text>
</comment>
<name>A0A9W6YLL7_AMBMO</name>
<feature type="domain" description="Chorein N-terminal" evidence="3">
    <location>
        <begin position="1"/>
        <end position="606"/>
    </location>
</feature>
<comment type="caution">
    <text evidence="4">The sequence shown here is derived from an EMBL/GenBank/DDBJ whole genome shotgun (WGS) entry which is preliminary data.</text>
</comment>
<gene>
    <name evidence="4" type="ORF">Amon01_000069000</name>
</gene>
<evidence type="ECO:0000256" key="2">
    <source>
        <dbReference type="ARBA" id="ARBA00022448"/>
    </source>
</evidence>
<evidence type="ECO:0000259" key="3">
    <source>
        <dbReference type="Pfam" id="PF12624"/>
    </source>
</evidence>
<dbReference type="InterPro" id="IPR026847">
    <property type="entry name" value="VPS13"/>
</dbReference>
<reference evidence="4" key="1">
    <citation type="submission" date="2023-04" db="EMBL/GenBank/DDBJ databases">
        <title>Ambrosiozyma monospora NBRC 1965.</title>
        <authorList>
            <person name="Ichikawa N."/>
            <person name="Sato H."/>
            <person name="Tonouchi N."/>
        </authorList>
    </citation>
    <scope>NUCLEOTIDE SEQUENCE</scope>
    <source>
        <strain evidence="4">NBRC 1965</strain>
    </source>
</reference>
<organism evidence="4 5">
    <name type="scientific">Ambrosiozyma monospora</name>
    <name type="common">Yeast</name>
    <name type="synonym">Endomycopsis monosporus</name>
    <dbReference type="NCBI Taxonomy" id="43982"/>
    <lineage>
        <taxon>Eukaryota</taxon>
        <taxon>Fungi</taxon>
        <taxon>Dikarya</taxon>
        <taxon>Ascomycota</taxon>
        <taxon>Saccharomycotina</taxon>
        <taxon>Pichiomycetes</taxon>
        <taxon>Pichiales</taxon>
        <taxon>Pichiaceae</taxon>
        <taxon>Ambrosiozyma</taxon>
    </lineage>
</organism>
<sequence length="610" mass="71122">MLESLVATILNRFLGAYVENFDPKQLNIAIWSGDVKLRNLKLKKDTLEKFELPIDVKFGHLGELTLQIPWSNLKSKPVKITIDDVYLLASPRLPSEFNIEEEAKREQRVKQQRLESHELMTKAKLNPSEMTDEERAKTENFSDSMINKIVDNVQVTIRNIHLRYEDEHVFTQQPYAVGFTLEELSAVSADESWMSGFISSFSSIARKLLTLKSLTMYWTTENESIYTDDHDALLEIFKSIIKKNSDNDPLTQFILRPVSGSGHLTVNKRGATDDAPHYNVNLFFNEFSVDLDSNQYKDIIWTTSQIDWYMKTHRFRKLRPKISIEEDPKQWLRYAFKCVYDEIHERNYKWTWDHFKTRRDQRKAYVKLWKSTFGGGVLTPEQKKELDDLELVIEYDDIKFYRSIARLEYRKDFKALPVVETQQPQQTGWLSSWWSGSSTENANAKQDQKAANDLKMTEEQRDELYDAIEFDESKELSDVLDMPRERVIISVGCTLQKGSFAIRKKKNENNLAEFVFEGCNSTYLQRKDSSFVDFKLKEFRVEDGSESALYKHVVSIKPLNPEISHSSTPTEEKSEDSELNVDPFFDVAFESNPLDDSADSKLMLKMNNQF</sequence>
<dbReference type="PANTHER" id="PTHR16166:SF93">
    <property type="entry name" value="INTERMEMBRANE LIPID TRANSFER PROTEIN VPS13"/>
    <property type="match status" value="1"/>
</dbReference>
<dbReference type="GO" id="GO:0007005">
    <property type="term" value="P:mitochondrion organization"/>
    <property type="evidence" value="ECO:0007669"/>
    <property type="project" value="TreeGrafter"/>
</dbReference>
<dbReference type="GO" id="GO:0045053">
    <property type="term" value="P:protein retention in Golgi apparatus"/>
    <property type="evidence" value="ECO:0007669"/>
    <property type="project" value="TreeGrafter"/>
</dbReference>
<proteinExistence type="inferred from homology"/>
<dbReference type="InterPro" id="IPR026854">
    <property type="entry name" value="VPS13_N"/>
</dbReference>
<dbReference type="OrthoDB" id="428159at2759"/>
<dbReference type="PANTHER" id="PTHR16166">
    <property type="entry name" value="VACUOLAR PROTEIN SORTING-ASSOCIATED PROTEIN VPS13"/>
    <property type="match status" value="1"/>
</dbReference>
<keyword evidence="2" id="KW-0813">Transport</keyword>
<keyword evidence="5" id="KW-1185">Reference proteome</keyword>
<dbReference type="GO" id="GO:0045324">
    <property type="term" value="P:late endosome to vacuole transport"/>
    <property type="evidence" value="ECO:0007669"/>
    <property type="project" value="TreeGrafter"/>
</dbReference>
<protein>
    <submittedName>
        <fullName evidence="4">Unnamed protein product</fullName>
    </submittedName>
</protein>
<dbReference type="AlphaFoldDB" id="A0A9W6YLL7"/>
<evidence type="ECO:0000313" key="4">
    <source>
        <dbReference type="EMBL" id="GMG19732.1"/>
    </source>
</evidence>
<accession>A0A9W6YLL7</accession>
<dbReference type="Pfam" id="PF12624">
    <property type="entry name" value="VPS13_N"/>
    <property type="match status" value="1"/>
</dbReference>
<dbReference type="EMBL" id="BSXU01000193">
    <property type="protein sequence ID" value="GMG19732.1"/>
    <property type="molecule type" value="Genomic_DNA"/>
</dbReference>
<dbReference type="Proteomes" id="UP001165063">
    <property type="component" value="Unassembled WGS sequence"/>
</dbReference>
<dbReference type="GO" id="GO:0006623">
    <property type="term" value="P:protein targeting to vacuole"/>
    <property type="evidence" value="ECO:0007669"/>
    <property type="project" value="TreeGrafter"/>
</dbReference>
<evidence type="ECO:0000256" key="1">
    <source>
        <dbReference type="ARBA" id="ARBA00006545"/>
    </source>
</evidence>
<evidence type="ECO:0000313" key="5">
    <source>
        <dbReference type="Proteomes" id="UP001165063"/>
    </source>
</evidence>